<protein>
    <submittedName>
        <fullName evidence="1">Uncharacterized protein</fullName>
    </submittedName>
</protein>
<dbReference type="KEGG" id="hqn:M0220_10510"/>
<name>A0AA46YML1_9GAMM</name>
<reference evidence="1" key="1">
    <citation type="submission" date="2022-05" db="EMBL/GenBank/DDBJ databases">
        <title>Complete sequence of a novel PHA-producing Halomonas strain.</title>
        <authorList>
            <person name="Zheng Z."/>
        </authorList>
    </citation>
    <scope>NUCLEOTIDE SEQUENCE</scope>
    <source>
        <strain evidence="1">ZZQ-149</strain>
    </source>
</reference>
<gene>
    <name evidence="1" type="ORF">M0220_10510</name>
</gene>
<organism evidence="1 2">
    <name type="scientific">Halomonas qinghailakensis</name>
    <dbReference type="NCBI Taxonomy" id="2937790"/>
    <lineage>
        <taxon>Bacteria</taxon>
        <taxon>Pseudomonadati</taxon>
        <taxon>Pseudomonadota</taxon>
        <taxon>Gammaproteobacteria</taxon>
        <taxon>Oceanospirillales</taxon>
        <taxon>Halomonadaceae</taxon>
        <taxon>Halomonas</taxon>
    </lineage>
</organism>
<accession>A0AA46YML1</accession>
<dbReference type="EMBL" id="CP096973">
    <property type="protein sequence ID" value="UYO73329.1"/>
    <property type="molecule type" value="Genomic_DNA"/>
</dbReference>
<keyword evidence="2" id="KW-1185">Reference proteome</keyword>
<dbReference type="RefSeq" id="WP_264017605.1">
    <property type="nucleotide sequence ID" value="NZ_CP096973.1"/>
</dbReference>
<dbReference type="Proteomes" id="UP001164935">
    <property type="component" value="Chromosome"/>
</dbReference>
<dbReference type="AlphaFoldDB" id="A0AA46YML1"/>
<proteinExistence type="predicted"/>
<evidence type="ECO:0000313" key="1">
    <source>
        <dbReference type="EMBL" id="UYO73329.1"/>
    </source>
</evidence>
<evidence type="ECO:0000313" key="2">
    <source>
        <dbReference type="Proteomes" id="UP001164935"/>
    </source>
</evidence>
<sequence>MSCLRGNDETIVNTWQLIEERYRNGYTSPYHWEAGLLVRVIDSAQRATLLAR</sequence>